<accession>A0A1J5QJA1</accession>
<dbReference type="InterPro" id="IPR017601">
    <property type="entry name" value="DGQHR-contain_dom"/>
</dbReference>
<gene>
    <name evidence="1" type="ORF">GALL_407230</name>
</gene>
<evidence type="ECO:0000313" key="1">
    <source>
        <dbReference type="EMBL" id="OIQ77579.1"/>
    </source>
</evidence>
<dbReference type="AlphaFoldDB" id="A0A1J5QJA1"/>
<organism evidence="1">
    <name type="scientific">mine drainage metagenome</name>
    <dbReference type="NCBI Taxonomy" id="410659"/>
    <lineage>
        <taxon>unclassified sequences</taxon>
        <taxon>metagenomes</taxon>
        <taxon>ecological metagenomes</taxon>
    </lineage>
</organism>
<dbReference type="NCBIfam" id="TIGR03187">
    <property type="entry name" value="DGQHR"/>
    <property type="match status" value="1"/>
</dbReference>
<reference evidence="1" key="1">
    <citation type="submission" date="2016-10" db="EMBL/GenBank/DDBJ databases">
        <title>Sequence of Gallionella enrichment culture.</title>
        <authorList>
            <person name="Poehlein A."/>
            <person name="Muehling M."/>
            <person name="Daniel R."/>
        </authorList>
    </citation>
    <scope>NUCLEOTIDE SEQUENCE</scope>
</reference>
<evidence type="ECO:0008006" key="2">
    <source>
        <dbReference type="Google" id="ProtNLM"/>
    </source>
</evidence>
<dbReference type="EMBL" id="MLJW01001581">
    <property type="protein sequence ID" value="OIQ77579.1"/>
    <property type="molecule type" value="Genomic_DNA"/>
</dbReference>
<name>A0A1J5QJA1_9ZZZZ</name>
<proteinExistence type="predicted"/>
<protein>
    <recommendedName>
        <fullName evidence="2">DGQHR domain protein</fullName>
    </recommendedName>
</protein>
<comment type="caution">
    <text evidence="1">The sequence shown here is derived from an EMBL/GenBank/DDBJ whole genome shotgun (WGS) entry which is preliminary data.</text>
</comment>
<sequence>MERGPGHAATLKIKPGTGPVLAQVDGQHRLGFLQGSPIEFAFMIFLGMSVNEEMEVFRVINGKAKGLSSSLLDFTEARLIGEDLAVEEPALYVALRLHEDPDSPWFRRLNLGGDNTVGTKRIASLRSMRVAVRRLIRSANWKPAPSASRIAALAIDFWRAVQFVLPQQWAVPRNHVIAKGIGVYALMSLAGVFIEEARGQNLEPDFDFFVARLSDFADHIDWSNNGPLHGFGGVSGADAALQLLLQVRSSAIGRFHTSYA</sequence>